<name>A0ABZ2LGX1_9BACT</name>
<dbReference type="PANTHER" id="PTHR43856:SF1">
    <property type="entry name" value="MITOCHONDRIAL CARDIOLIPIN HYDROLASE"/>
    <property type="match status" value="1"/>
</dbReference>
<comment type="similarity">
    <text evidence="2">Belongs to the phospholipase D family.</text>
</comment>
<keyword evidence="5" id="KW-0442">Lipid degradation</keyword>
<dbReference type="Proteomes" id="UP001374803">
    <property type="component" value="Chromosome"/>
</dbReference>
<evidence type="ECO:0000313" key="8">
    <source>
        <dbReference type="EMBL" id="WXB10188.1"/>
    </source>
</evidence>
<dbReference type="EC" id="3.1.4.4" evidence="3"/>
<evidence type="ECO:0000256" key="4">
    <source>
        <dbReference type="ARBA" id="ARBA00022801"/>
    </source>
</evidence>
<evidence type="ECO:0000259" key="7">
    <source>
        <dbReference type="Pfam" id="PF13091"/>
    </source>
</evidence>
<accession>A0ABZ2LGX1</accession>
<keyword evidence="4" id="KW-0378">Hydrolase</keyword>
<reference evidence="8" key="1">
    <citation type="submission" date="2021-12" db="EMBL/GenBank/DDBJ databases">
        <title>Discovery of the Pendulisporaceae a myxobacterial family with distinct sporulation behavior and unique specialized metabolism.</title>
        <authorList>
            <person name="Garcia R."/>
            <person name="Popoff A."/>
            <person name="Bader C.D."/>
            <person name="Loehr J."/>
            <person name="Walesch S."/>
            <person name="Walt C."/>
            <person name="Boldt J."/>
            <person name="Bunk B."/>
            <person name="Haeckl F.J.F.P.J."/>
            <person name="Gunesch A.P."/>
            <person name="Birkelbach J."/>
            <person name="Nuebel U."/>
            <person name="Pietschmann T."/>
            <person name="Bach T."/>
            <person name="Mueller R."/>
        </authorList>
    </citation>
    <scope>NUCLEOTIDE SEQUENCE</scope>
    <source>
        <strain evidence="8">MSr11367</strain>
    </source>
</reference>
<dbReference type="InterPro" id="IPR051406">
    <property type="entry name" value="PLD_domain"/>
</dbReference>
<keyword evidence="9" id="KW-1185">Reference proteome</keyword>
<keyword evidence="6" id="KW-0443">Lipid metabolism</keyword>
<comment type="catalytic activity">
    <reaction evidence="1">
        <text>a 1,2-diacyl-sn-glycero-3-phosphocholine + H2O = a 1,2-diacyl-sn-glycero-3-phosphate + choline + H(+)</text>
        <dbReference type="Rhea" id="RHEA:14445"/>
        <dbReference type="ChEBI" id="CHEBI:15354"/>
        <dbReference type="ChEBI" id="CHEBI:15377"/>
        <dbReference type="ChEBI" id="CHEBI:15378"/>
        <dbReference type="ChEBI" id="CHEBI:57643"/>
        <dbReference type="ChEBI" id="CHEBI:58608"/>
        <dbReference type="EC" id="3.1.4.4"/>
    </reaction>
</comment>
<dbReference type="InterPro" id="IPR025202">
    <property type="entry name" value="PLD-like_dom"/>
</dbReference>
<dbReference type="EMBL" id="CP089983">
    <property type="protein sequence ID" value="WXB10188.1"/>
    <property type="molecule type" value="Genomic_DNA"/>
</dbReference>
<proteinExistence type="inferred from homology"/>
<evidence type="ECO:0000256" key="2">
    <source>
        <dbReference type="ARBA" id="ARBA00008664"/>
    </source>
</evidence>
<evidence type="ECO:0000256" key="6">
    <source>
        <dbReference type="ARBA" id="ARBA00023098"/>
    </source>
</evidence>
<dbReference type="RefSeq" id="WP_394839865.1">
    <property type="nucleotide sequence ID" value="NZ_CP089929.1"/>
</dbReference>
<feature type="domain" description="Phospholipase D-like" evidence="7">
    <location>
        <begin position="82"/>
        <end position="220"/>
    </location>
</feature>
<evidence type="ECO:0000256" key="5">
    <source>
        <dbReference type="ARBA" id="ARBA00022963"/>
    </source>
</evidence>
<evidence type="ECO:0000256" key="1">
    <source>
        <dbReference type="ARBA" id="ARBA00000798"/>
    </source>
</evidence>
<dbReference type="SUPFAM" id="SSF56024">
    <property type="entry name" value="Phospholipase D/nuclease"/>
    <property type="match status" value="2"/>
</dbReference>
<dbReference type="PANTHER" id="PTHR43856">
    <property type="entry name" value="CARDIOLIPIN HYDROLASE"/>
    <property type="match status" value="1"/>
</dbReference>
<gene>
    <name evidence="8" type="ORF">LVJ94_23540</name>
</gene>
<dbReference type="Gene3D" id="3.30.870.10">
    <property type="entry name" value="Endonuclease Chain A"/>
    <property type="match status" value="2"/>
</dbReference>
<sequence length="398" mass="43675">MTNLRNVGSAMALACLLTLCRCGTEAEAETEVTGTAQDAINVAQTTIGGFPVHVHFTNPPAFSGDDRTILNEVTRLLDATPAGETVRAAIHSLTANGIYDALIAAKNRGVILKIVEDGSDEFDADTSPRELHAALGANHVFCGNRVENKNYGCITTDPSGIMHTKLFTFSKTKDPSGVLRSNVSWFASANMTYASGSKMFNNAITVYGDTALYDYFVGYFGHLFAQKHYSGNDYYDADARRGYFEGSTARVYTSPEQDGDLVYNRLNDIVADSTCRIRVAQAGINDSRMKLIDLLVARKRAGCQVWVVADGIENDALAKLKGAGIPVRHHVVHDKFILVNSKFAASTTNRFLIFTGSHNWTYSANYRNDEIFVRLESKDLYDAFYTHFNDAYNNGSAL</sequence>
<feature type="domain" description="Phospholipase D-like" evidence="7">
    <location>
        <begin position="275"/>
        <end position="389"/>
    </location>
</feature>
<organism evidence="8 9">
    <name type="scientific">Pendulispora rubella</name>
    <dbReference type="NCBI Taxonomy" id="2741070"/>
    <lineage>
        <taxon>Bacteria</taxon>
        <taxon>Pseudomonadati</taxon>
        <taxon>Myxococcota</taxon>
        <taxon>Myxococcia</taxon>
        <taxon>Myxococcales</taxon>
        <taxon>Sorangiineae</taxon>
        <taxon>Pendulisporaceae</taxon>
        <taxon>Pendulispora</taxon>
    </lineage>
</organism>
<dbReference type="Pfam" id="PF13091">
    <property type="entry name" value="PLDc_2"/>
    <property type="match status" value="2"/>
</dbReference>
<evidence type="ECO:0000256" key="3">
    <source>
        <dbReference type="ARBA" id="ARBA00012027"/>
    </source>
</evidence>
<protein>
    <recommendedName>
        <fullName evidence="3">phospholipase D</fullName>
        <ecNumber evidence="3">3.1.4.4</ecNumber>
    </recommendedName>
</protein>
<evidence type="ECO:0000313" key="9">
    <source>
        <dbReference type="Proteomes" id="UP001374803"/>
    </source>
</evidence>